<dbReference type="RefSeq" id="WP_271916576.1">
    <property type="nucleotide sequence ID" value="NZ_JAQNDO010000001.1"/>
</dbReference>
<proteinExistence type="inferred from homology"/>
<dbReference type="InterPro" id="IPR036291">
    <property type="entry name" value="NAD(P)-bd_dom_sf"/>
</dbReference>
<evidence type="ECO:0000256" key="3">
    <source>
        <dbReference type="ARBA" id="ARBA00008785"/>
    </source>
</evidence>
<dbReference type="SUPFAM" id="SSF51735">
    <property type="entry name" value="NAD(P)-binding Rossmann-fold domains"/>
    <property type="match status" value="1"/>
</dbReference>
<dbReference type="SUPFAM" id="SSF55021">
    <property type="entry name" value="ACT-like"/>
    <property type="match status" value="1"/>
</dbReference>
<dbReference type="InterPro" id="IPR006140">
    <property type="entry name" value="D-isomer_DH_NAD-bd"/>
</dbReference>
<organism evidence="9 10">
    <name type="scientific">Polyangium mundeleinium</name>
    <dbReference type="NCBI Taxonomy" id="2995306"/>
    <lineage>
        <taxon>Bacteria</taxon>
        <taxon>Pseudomonadati</taxon>
        <taxon>Myxococcota</taxon>
        <taxon>Polyangia</taxon>
        <taxon>Polyangiales</taxon>
        <taxon>Polyangiaceae</taxon>
        <taxon>Polyangium</taxon>
    </lineage>
</organism>
<dbReference type="Gene3D" id="3.40.50.10380">
    <property type="entry name" value="Malic enzyme, N-terminal domain"/>
    <property type="match status" value="1"/>
</dbReference>
<dbReference type="InterPro" id="IPR001891">
    <property type="entry name" value="Malic_OxRdtase"/>
</dbReference>
<comment type="pathway">
    <text evidence="6">Amino-acid biosynthesis.</text>
</comment>
<dbReference type="PANTHER" id="PTHR43237">
    <property type="entry name" value="NADP-DEPENDENT MALIC ENZYME"/>
    <property type="match status" value="1"/>
</dbReference>
<dbReference type="EMBL" id="JAQNDO010000001">
    <property type="protein sequence ID" value="MDC0741354.1"/>
    <property type="molecule type" value="Genomic_DNA"/>
</dbReference>
<evidence type="ECO:0000256" key="2">
    <source>
        <dbReference type="ARBA" id="ARBA00001946"/>
    </source>
</evidence>
<dbReference type="PROSITE" id="PS00331">
    <property type="entry name" value="MALIC_ENZYMES"/>
    <property type="match status" value="1"/>
</dbReference>
<keyword evidence="10" id="KW-1185">Reference proteome</keyword>
<comment type="cofactor">
    <cofactor evidence="2">
        <name>Mg(2+)</name>
        <dbReference type="ChEBI" id="CHEBI:18420"/>
    </cofactor>
</comment>
<protein>
    <submittedName>
        <fullName evidence="9">NAD(P)-dependent oxidoreductase</fullName>
    </submittedName>
</protein>
<dbReference type="PRINTS" id="PR00072">
    <property type="entry name" value="MALOXRDTASE"/>
</dbReference>
<dbReference type="Gene3D" id="3.40.50.720">
    <property type="entry name" value="NAD(P)-binding Rossmann-like Domain"/>
    <property type="match status" value="1"/>
</dbReference>
<evidence type="ECO:0000256" key="1">
    <source>
        <dbReference type="ARBA" id="ARBA00001936"/>
    </source>
</evidence>
<dbReference type="InterPro" id="IPR012302">
    <property type="entry name" value="Malic_NAD-bd"/>
</dbReference>
<dbReference type="InterPro" id="IPR037062">
    <property type="entry name" value="Malic_N_dom_sf"/>
</dbReference>
<dbReference type="InterPro" id="IPR051674">
    <property type="entry name" value="Malate_Decarboxylase"/>
</dbReference>
<reference evidence="9 10" key="1">
    <citation type="submission" date="2022-11" db="EMBL/GenBank/DDBJ databases">
        <title>Minimal conservation of predation-associated metabolite biosynthetic gene clusters underscores biosynthetic potential of Myxococcota including descriptions for ten novel species: Archangium lansinium sp. nov., Myxococcus landrumus sp. nov., Nannocystis bai.</title>
        <authorList>
            <person name="Ahearne A."/>
            <person name="Stevens C."/>
            <person name="Dowd S."/>
        </authorList>
    </citation>
    <scope>NUCLEOTIDE SEQUENCE [LARGE SCALE GENOMIC DNA]</scope>
    <source>
        <strain evidence="9 10">RJM3</strain>
    </source>
</reference>
<accession>A0ABT5EIM6</accession>
<evidence type="ECO:0000259" key="8">
    <source>
        <dbReference type="PROSITE" id="PS51671"/>
    </source>
</evidence>
<keyword evidence="5" id="KW-0560">Oxidoreductase</keyword>
<feature type="domain" description="ACT" evidence="8">
    <location>
        <begin position="9"/>
        <end position="83"/>
    </location>
</feature>
<dbReference type="SMART" id="SM00919">
    <property type="entry name" value="Malic_M"/>
    <property type="match status" value="1"/>
</dbReference>
<sequence>MRKTSLDTVLRVKCKHRVGQLARLATAIAEQGGLLGDLTTLRSMEGDTLREVTVETLDEEQRDRVIEAVRAVDGVEILDTIDRVFDLHKGGKLHMTSRIELRHQRDLRYIYTPGVARVARAIEREPERARHLTGIGNSVGIFTNGTRVLGLGHVGPLASLPVMEGKAVLYDKFVGISATPILVDTLDPREFVDTVMRLSLTFGGIHLEDIRIPDCYKIEEELIARLDKPVMHDDQHGTATVALAAVLNACKMTGVALEKARVGQIGLGAAGSAIARLMMAHGARDVLVTDRSEEAMNWLKGMGARPVDLPTLMREADIVIAATGRPGLIDPKWIRPGQVIFPLSNPDPEIEPTDAIAAGAAFCSDGRSINNALAFPGLFRGALAVESRAITPEMRIAAARAIASCAEKGEVVPSPLLPHVHEAVCEAVVEAARAQGLEGTARLTPRKPS</sequence>
<dbReference type="Pfam" id="PF03949">
    <property type="entry name" value="Malic_M"/>
    <property type="match status" value="1"/>
</dbReference>
<dbReference type="Proteomes" id="UP001221411">
    <property type="component" value="Unassembled WGS sequence"/>
</dbReference>
<dbReference type="PANTHER" id="PTHR43237:SF4">
    <property type="entry name" value="NADP-DEPENDENT MALIC ENZYME"/>
    <property type="match status" value="1"/>
</dbReference>
<dbReference type="Pfam" id="PF02826">
    <property type="entry name" value="2-Hacid_dh_C"/>
    <property type="match status" value="1"/>
</dbReference>
<evidence type="ECO:0000256" key="4">
    <source>
        <dbReference type="ARBA" id="ARBA00022723"/>
    </source>
</evidence>
<evidence type="ECO:0000313" key="10">
    <source>
        <dbReference type="Proteomes" id="UP001221411"/>
    </source>
</evidence>
<dbReference type="InterPro" id="IPR045865">
    <property type="entry name" value="ACT-like_dom_sf"/>
</dbReference>
<comment type="caution">
    <text evidence="9">The sequence shown here is derived from an EMBL/GenBank/DDBJ whole genome shotgun (WGS) entry which is preliminary data.</text>
</comment>
<dbReference type="InterPro" id="IPR015884">
    <property type="entry name" value="Malic_enzyme_CS"/>
</dbReference>
<gene>
    <name evidence="9" type="ORF">POL67_08360</name>
</gene>
<evidence type="ECO:0000313" key="9">
    <source>
        <dbReference type="EMBL" id="MDC0741354.1"/>
    </source>
</evidence>
<dbReference type="InterPro" id="IPR012301">
    <property type="entry name" value="Malic_N_dom"/>
</dbReference>
<dbReference type="SMART" id="SM01274">
    <property type="entry name" value="malic"/>
    <property type="match status" value="1"/>
</dbReference>
<dbReference type="InterPro" id="IPR002912">
    <property type="entry name" value="ACT_dom"/>
</dbReference>
<keyword evidence="4 7" id="KW-0479">Metal-binding</keyword>
<comment type="cofactor">
    <cofactor evidence="1">
        <name>Mn(2+)</name>
        <dbReference type="ChEBI" id="CHEBI:29035"/>
    </cofactor>
</comment>
<dbReference type="InterPro" id="IPR046346">
    <property type="entry name" value="Aminoacid_DH-like_N_sf"/>
</dbReference>
<dbReference type="SUPFAM" id="SSF53223">
    <property type="entry name" value="Aminoacid dehydrogenase-like, N-terminal domain"/>
    <property type="match status" value="1"/>
</dbReference>
<comment type="similarity">
    <text evidence="3 7">Belongs to the malic enzymes family.</text>
</comment>
<evidence type="ECO:0000256" key="5">
    <source>
        <dbReference type="ARBA" id="ARBA00023002"/>
    </source>
</evidence>
<dbReference type="Pfam" id="PF00390">
    <property type="entry name" value="malic"/>
    <property type="match status" value="1"/>
</dbReference>
<dbReference type="PROSITE" id="PS51671">
    <property type="entry name" value="ACT"/>
    <property type="match status" value="1"/>
</dbReference>
<name>A0ABT5EIM6_9BACT</name>
<evidence type="ECO:0000256" key="7">
    <source>
        <dbReference type="RuleBase" id="RU003427"/>
    </source>
</evidence>
<evidence type="ECO:0000256" key="6">
    <source>
        <dbReference type="ARBA" id="ARBA00029440"/>
    </source>
</evidence>